<dbReference type="InterPro" id="IPR038713">
    <property type="entry name" value="Terminase_Gp1_N_sf"/>
</dbReference>
<dbReference type="InterPro" id="IPR052404">
    <property type="entry name" value="SPP1-like_terminase"/>
</dbReference>
<comment type="caution">
    <text evidence="4">The sequence shown here is derived from an EMBL/GenBank/DDBJ whole genome shotgun (WGS) entry which is preliminary data.</text>
</comment>
<evidence type="ECO:0000256" key="2">
    <source>
        <dbReference type="ARBA" id="ARBA00023219"/>
    </source>
</evidence>
<dbReference type="Gene3D" id="1.10.10.1400">
    <property type="entry name" value="Terminase, small subunit, N-terminal DNA-binding domain, HTH motif"/>
    <property type="match status" value="1"/>
</dbReference>
<dbReference type="Proteomes" id="UP001279642">
    <property type="component" value="Unassembled WGS sequence"/>
</dbReference>
<dbReference type="EMBL" id="JAXCLW010000005">
    <property type="protein sequence ID" value="MDY0884682.1"/>
    <property type="molecule type" value="Genomic_DNA"/>
</dbReference>
<keyword evidence="5" id="KW-1185">Reference proteome</keyword>
<organism evidence="4 5">
    <name type="scientific">Dongia soli</name>
    <dbReference type="NCBI Taxonomy" id="600628"/>
    <lineage>
        <taxon>Bacteria</taxon>
        <taxon>Pseudomonadati</taxon>
        <taxon>Pseudomonadota</taxon>
        <taxon>Alphaproteobacteria</taxon>
        <taxon>Rhodospirillales</taxon>
        <taxon>Dongiaceae</taxon>
        <taxon>Dongia</taxon>
    </lineage>
</organism>
<sequence>MLILNQQCFILTGMSDESQTPRQPEKPKRSPRPKGPMKPINDRQRAFVQEYLVDFSPRRAAIRAGYAPKRANASAYTLIRRPDVQALIAERQKEARLRAEITIDRIVAELAKIAFADPRDLFTADGRMKPIHEMDDASAASLSAWEVMVLAGTRSAAAKTGAAKAGEMGVPAETIGDLPLEVRKIKRWDKTKALELLGRYLGLFKDKVELSASSDLAASIEAARRRAMEGQAGAARVIDAAVIEGDVVEGEAREVEGEERCR</sequence>
<reference evidence="4 5" key="1">
    <citation type="journal article" date="2016" name="Antonie Van Leeuwenhoek">
        <title>Dongia soli sp. nov., isolated from soil from Dokdo, Korea.</title>
        <authorList>
            <person name="Kim D.U."/>
            <person name="Lee H."/>
            <person name="Kim H."/>
            <person name="Kim S.G."/>
            <person name="Ka J.O."/>
        </authorList>
    </citation>
    <scope>NUCLEOTIDE SEQUENCE [LARGE SCALE GENOMIC DNA]</scope>
    <source>
        <strain evidence="4 5">D78</strain>
    </source>
</reference>
<dbReference type="Pfam" id="PF03592">
    <property type="entry name" value="Terminase_2"/>
    <property type="match status" value="1"/>
</dbReference>
<protein>
    <submittedName>
        <fullName evidence="4">Terminase small subunit</fullName>
    </submittedName>
</protein>
<evidence type="ECO:0000256" key="1">
    <source>
        <dbReference type="ARBA" id="ARBA00022612"/>
    </source>
</evidence>
<feature type="compositionally biased region" description="Polar residues" evidence="3">
    <location>
        <begin position="13"/>
        <end position="22"/>
    </location>
</feature>
<evidence type="ECO:0000256" key="3">
    <source>
        <dbReference type="SAM" id="MobiDB-lite"/>
    </source>
</evidence>
<dbReference type="InterPro" id="IPR005335">
    <property type="entry name" value="Terminase_ssu"/>
</dbReference>
<dbReference type="PANTHER" id="PTHR41328">
    <property type="entry name" value="TERMINASE SMALL SUBUNIT-RELATED"/>
    <property type="match status" value="1"/>
</dbReference>
<evidence type="ECO:0000313" key="5">
    <source>
        <dbReference type="Proteomes" id="UP001279642"/>
    </source>
</evidence>
<accession>A0ABU5EEU2</accession>
<evidence type="ECO:0000313" key="4">
    <source>
        <dbReference type="EMBL" id="MDY0884682.1"/>
    </source>
</evidence>
<dbReference type="PANTHER" id="PTHR41328:SF2">
    <property type="entry name" value="TERMINASE SMALL SUBUNIT"/>
    <property type="match status" value="1"/>
</dbReference>
<dbReference type="RefSeq" id="WP_320509754.1">
    <property type="nucleotide sequence ID" value="NZ_JAXCLW010000005.1"/>
</dbReference>
<gene>
    <name evidence="4" type="ORF">SMD27_17700</name>
</gene>
<keyword evidence="1" id="KW-1188">Viral release from host cell</keyword>
<keyword evidence="2" id="KW-0231">Viral genome packaging</keyword>
<name>A0ABU5EEU2_9PROT</name>
<feature type="region of interest" description="Disordered" evidence="3">
    <location>
        <begin position="13"/>
        <end position="41"/>
    </location>
</feature>
<proteinExistence type="predicted"/>